<dbReference type="Proteomes" id="UP000886998">
    <property type="component" value="Unassembled WGS sequence"/>
</dbReference>
<dbReference type="EMBL" id="BMAV01015741">
    <property type="protein sequence ID" value="GFY65899.1"/>
    <property type="molecule type" value="Genomic_DNA"/>
</dbReference>
<accession>A0A8X7CC17</accession>
<dbReference type="AlphaFoldDB" id="A0A8X7CC17"/>
<proteinExistence type="predicted"/>
<protein>
    <submittedName>
        <fullName evidence="1">Uncharacterized protein</fullName>
    </submittedName>
</protein>
<evidence type="ECO:0000313" key="2">
    <source>
        <dbReference type="Proteomes" id="UP000886998"/>
    </source>
</evidence>
<organism evidence="1 2">
    <name type="scientific">Trichonephila inaurata madagascariensis</name>
    <dbReference type="NCBI Taxonomy" id="2747483"/>
    <lineage>
        <taxon>Eukaryota</taxon>
        <taxon>Metazoa</taxon>
        <taxon>Ecdysozoa</taxon>
        <taxon>Arthropoda</taxon>
        <taxon>Chelicerata</taxon>
        <taxon>Arachnida</taxon>
        <taxon>Araneae</taxon>
        <taxon>Araneomorphae</taxon>
        <taxon>Entelegynae</taxon>
        <taxon>Araneoidea</taxon>
        <taxon>Nephilidae</taxon>
        <taxon>Trichonephila</taxon>
        <taxon>Trichonephila inaurata</taxon>
    </lineage>
</organism>
<reference evidence="1" key="1">
    <citation type="submission" date="2020-08" db="EMBL/GenBank/DDBJ databases">
        <title>Multicomponent nature underlies the extraordinary mechanical properties of spider dragline silk.</title>
        <authorList>
            <person name="Kono N."/>
            <person name="Nakamura H."/>
            <person name="Mori M."/>
            <person name="Yoshida Y."/>
            <person name="Ohtoshi R."/>
            <person name="Malay A.D."/>
            <person name="Moran D.A.P."/>
            <person name="Tomita M."/>
            <person name="Numata K."/>
            <person name="Arakawa K."/>
        </authorList>
    </citation>
    <scope>NUCLEOTIDE SEQUENCE</scope>
</reference>
<name>A0A8X7CC17_9ARAC</name>
<keyword evidence="2" id="KW-1185">Reference proteome</keyword>
<gene>
    <name evidence="1" type="ORF">TNIN_237351</name>
</gene>
<sequence>MVSEEYKKIQADFCLLICKKTSNLVSTAGSDVRAKDGTQNVANVDCFIILLFRLTRNHVQQDSKYL</sequence>
<comment type="caution">
    <text evidence="1">The sequence shown here is derived from an EMBL/GenBank/DDBJ whole genome shotgun (WGS) entry which is preliminary data.</text>
</comment>
<evidence type="ECO:0000313" key="1">
    <source>
        <dbReference type="EMBL" id="GFY65899.1"/>
    </source>
</evidence>